<dbReference type="InterPro" id="IPR038987">
    <property type="entry name" value="MoeA-like"/>
</dbReference>
<dbReference type="EMBL" id="JAWJAY010001359">
    <property type="protein sequence ID" value="MDV2888373.1"/>
    <property type="molecule type" value="Genomic_DNA"/>
</dbReference>
<organism evidence="2 3">
    <name type="scientific">Alkalihalophilus pseudofirmus</name>
    <name type="common">Bacillus pseudofirmus</name>
    <dbReference type="NCBI Taxonomy" id="79885"/>
    <lineage>
        <taxon>Bacteria</taxon>
        <taxon>Bacillati</taxon>
        <taxon>Bacillota</taxon>
        <taxon>Bacilli</taxon>
        <taxon>Bacillales</taxon>
        <taxon>Bacillaceae</taxon>
        <taxon>Alkalihalophilus</taxon>
    </lineage>
</organism>
<feature type="non-terminal residue" evidence="2">
    <location>
        <position position="79"/>
    </location>
</feature>
<dbReference type="Proteomes" id="UP001285636">
    <property type="component" value="Unassembled WGS sequence"/>
</dbReference>
<dbReference type="EC" id="2.10.1.1" evidence="1"/>
<sequence length="79" mass="8521">KKGEVLVKKGTLINPGIQAMLATFGYQHVPVAKKPLVGLFATGTELLEVDEPLVPGKIRNSNSHMISAQIERAGGRVHY</sequence>
<keyword evidence="1" id="KW-0479">Metal-binding</keyword>
<evidence type="ECO:0000256" key="1">
    <source>
        <dbReference type="RuleBase" id="RU365090"/>
    </source>
</evidence>
<keyword evidence="1" id="KW-0500">Molybdenum</keyword>
<reference evidence="2" key="1">
    <citation type="submission" date="2023-10" db="EMBL/GenBank/DDBJ databases">
        <title>Screening of Alkalihalophilus pseudofirmusBZ-TG-HK211 and Its Alleviation of Salt Stress on Rapeseed Growth.</title>
        <authorList>
            <person name="Zhao B."/>
            <person name="Guo T."/>
        </authorList>
    </citation>
    <scope>NUCLEOTIDE SEQUENCE</scope>
    <source>
        <strain evidence="2">BZ-TG-HK211</strain>
    </source>
</reference>
<dbReference type="AlphaFoldDB" id="A0AAJ2NTM6"/>
<protein>
    <recommendedName>
        <fullName evidence="1">Molybdopterin molybdenumtransferase</fullName>
        <ecNumber evidence="1">2.10.1.1</ecNumber>
    </recommendedName>
</protein>
<dbReference type="GO" id="GO:0005829">
    <property type="term" value="C:cytosol"/>
    <property type="evidence" value="ECO:0007669"/>
    <property type="project" value="TreeGrafter"/>
</dbReference>
<accession>A0AAJ2NTM6</accession>
<keyword evidence="1" id="KW-0501">Molybdenum cofactor biosynthesis</keyword>
<dbReference type="Gene3D" id="3.40.980.10">
    <property type="entry name" value="MoaB/Mog-like domain"/>
    <property type="match status" value="1"/>
</dbReference>
<dbReference type="SUPFAM" id="SSF63882">
    <property type="entry name" value="MoeA N-terminal region -like"/>
    <property type="match status" value="1"/>
</dbReference>
<feature type="non-terminal residue" evidence="2">
    <location>
        <position position="1"/>
    </location>
</feature>
<comment type="similarity">
    <text evidence="1">Belongs to the MoeA family.</text>
</comment>
<evidence type="ECO:0000313" key="2">
    <source>
        <dbReference type="EMBL" id="MDV2888373.1"/>
    </source>
</evidence>
<name>A0AAJ2NTM6_ALKPS</name>
<comment type="cofactor">
    <cofactor evidence="1">
        <name>Mg(2+)</name>
        <dbReference type="ChEBI" id="CHEBI:18420"/>
    </cofactor>
</comment>
<proteinExistence type="inferred from homology"/>
<comment type="caution">
    <text evidence="2">The sequence shown here is derived from an EMBL/GenBank/DDBJ whole genome shotgun (WGS) entry which is preliminary data.</text>
</comment>
<dbReference type="GO" id="GO:0046872">
    <property type="term" value="F:metal ion binding"/>
    <property type="evidence" value="ECO:0007669"/>
    <property type="project" value="UniProtKB-UniRule"/>
</dbReference>
<dbReference type="Gene3D" id="3.90.105.10">
    <property type="entry name" value="Molybdopterin biosynthesis moea protein, domain 2"/>
    <property type="match status" value="1"/>
</dbReference>
<keyword evidence="1" id="KW-0808">Transferase</keyword>
<dbReference type="InterPro" id="IPR036425">
    <property type="entry name" value="MoaB/Mog-like_dom_sf"/>
</dbReference>
<comment type="catalytic activity">
    <reaction evidence="1">
        <text>adenylyl-molybdopterin + molybdate = Mo-molybdopterin + AMP + H(+)</text>
        <dbReference type="Rhea" id="RHEA:35047"/>
        <dbReference type="ChEBI" id="CHEBI:15378"/>
        <dbReference type="ChEBI" id="CHEBI:36264"/>
        <dbReference type="ChEBI" id="CHEBI:62727"/>
        <dbReference type="ChEBI" id="CHEBI:71302"/>
        <dbReference type="ChEBI" id="CHEBI:456215"/>
    </reaction>
</comment>
<dbReference type="InterPro" id="IPR036135">
    <property type="entry name" value="MoeA_linker/N_sf"/>
</dbReference>
<comment type="function">
    <text evidence="1">Catalyzes the insertion of molybdate into adenylated molybdopterin with the concomitant release of AMP.</text>
</comment>
<dbReference type="PANTHER" id="PTHR10192">
    <property type="entry name" value="MOLYBDOPTERIN BIOSYNTHESIS PROTEIN"/>
    <property type="match status" value="1"/>
</dbReference>
<gene>
    <name evidence="2" type="ORF">RYX45_24745</name>
</gene>
<comment type="pathway">
    <text evidence="1">Cofactor biosynthesis; molybdopterin biosynthesis.</text>
</comment>
<keyword evidence="1" id="KW-0460">Magnesium</keyword>
<dbReference type="GO" id="GO:0061599">
    <property type="term" value="F:molybdopterin molybdotransferase activity"/>
    <property type="evidence" value="ECO:0007669"/>
    <property type="project" value="UniProtKB-UniRule"/>
</dbReference>
<evidence type="ECO:0000313" key="3">
    <source>
        <dbReference type="Proteomes" id="UP001285636"/>
    </source>
</evidence>
<dbReference type="SUPFAM" id="SSF53218">
    <property type="entry name" value="Molybdenum cofactor biosynthesis proteins"/>
    <property type="match status" value="1"/>
</dbReference>
<dbReference type="GO" id="GO:0006777">
    <property type="term" value="P:Mo-molybdopterin cofactor biosynthetic process"/>
    <property type="evidence" value="ECO:0007669"/>
    <property type="project" value="UniProtKB-UniRule"/>
</dbReference>
<dbReference type="PANTHER" id="PTHR10192:SF5">
    <property type="entry name" value="GEPHYRIN"/>
    <property type="match status" value="1"/>
</dbReference>